<feature type="signal peptide" evidence="1">
    <location>
        <begin position="1"/>
        <end position="21"/>
    </location>
</feature>
<dbReference type="Proteomes" id="UP000054937">
    <property type="component" value="Unassembled WGS sequence"/>
</dbReference>
<dbReference type="EMBL" id="LDAU01000170">
    <property type="protein sequence ID" value="KRX01545.1"/>
    <property type="molecule type" value="Genomic_DNA"/>
</dbReference>
<protein>
    <recommendedName>
        <fullName evidence="4">Transmembrane protein</fullName>
    </recommendedName>
</protein>
<proteinExistence type="predicted"/>
<evidence type="ECO:0008006" key="4">
    <source>
        <dbReference type="Google" id="ProtNLM"/>
    </source>
</evidence>
<evidence type="ECO:0000256" key="1">
    <source>
        <dbReference type="SAM" id="SignalP"/>
    </source>
</evidence>
<accession>A0A0V0QH47</accession>
<evidence type="ECO:0000313" key="3">
    <source>
        <dbReference type="Proteomes" id="UP000054937"/>
    </source>
</evidence>
<organism evidence="2 3">
    <name type="scientific">Pseudocohnilembus persalinus</name>
    <name type="common">Ciliate</name>
    <dbReference type="NCBI Taxonomy" id="266149"/>
    <lineage>
        <taxon>Eukaryota</taxon>
        <taxon>Sar</taxon>
        <taxon>Alveolata</taxon>
        <taxon>Ciliophora</taxon>
        <taxon>Intramacronucleata</taxon>
        <taxon>Oligohymenophorea</taxon>
        <taxon>Scuticociliatia</taxon>
        <taxon>Philasterida</taxon>
        <taxon>Pseudocohnilembidae</taxon>
        <taxon>Pseudocohnilembus</taxon>
    </lineage>
</organism>
<feature type="chain" id="PRO_5006867432" description="Transmembrane protein" evidence="1">
    <location>
        <begin position="22"/>
        <end position="146"/>
    </location>
</feature>
<dbReference type="InParanoid" id="A0A0V0QH47"/>
<keyword evidence="3" id="KW-1185">Reference proteome</keyword>
<name>A0A0V0QH47_PSEPJ</name>
<reference evidence="2 3" key="1">
    <citation type="journal article" date="2015" name="Sci. Rep.">
        <title>Genome of the facultative scuticociliatosis pathogen Pseudocohnilembus persalinus provides insight into its virulence through horizontal gene transfer.</title>
        <authorList>
            <person name="Xiong J."/>
            <person name="Wang G."/>
            <person name="Cheng J."/>
            <person name="Tian M."/>
            <person name="Pan X."/>
            <person name="Warren A."/>
            <person name="Jiang C."/>
            <person name="Yuan D."/>
            <person name="Miao W."/>
        </authorList>
    </citation>
    <scope>NUCLEOTIDE SEQUENCE [LARGE SCALE GENOMIC DNA]</scope>
    <source>
        <strain evidence="2">36N120E</strain>
    </source>
</reference>
<sequence>MIKVLLLIGFFLALSIQLTEEEMDKCLSDNMFEDINIQNFYDALESEKKCEKLGEKQAEFYYGDEDGDDVPKTQSEFEEYADYFYECYTAIANNEQYFNEKEKKEILKFAECYNTGNLDENYGQVLQSLTFQSVLVAIAIMAVLSY</sequence>
<dbReference type="AlphaFoldDB" id="A0A0V0QH47"/>
<keyword evidence="1" id="KW-0732">Signal</keyword>
<evidence type="ECO:0000313" key="2">
    <source>
        <dbReference type="EMBL" id="KRX01545.1"/>
    </source>
</evidence>
<gene>
    <name evidence="2" type="ORF">PPERSA_01448</name>
</gene>
<comment type="caution">
    <text evidence="2">The sequence shown here is derived from an EMBL/GenBank/DDBJ whole genome shotgun (WGS) entry which is preliminary data.</text>
</comment>